<dbReference type="InterPro" id="IPR004274">
    <property type="entry name" value="FCP1_dom"/>
</dbReference>
<dbReference type="GO" id="GO:0015031">
    <property type="term" value="P:protein transport"/>
    <property type="evidence" value="ECO:0007669"/>
    <property type="project" value="UniProtKB-KW"/>
</dbReference>
<dbReference type="InterPro" id="IPR050365">
    <property type="entry name" value="TIM50"/>
</dbReference>
<dbReference type="PANTHER" id="PTHR12210">
    <property type="entry name" value="DULLARD PROTEIN PHOSPHATASE"/>
    <property type="match status" value="1"/>
</dbReference>
<comment type="function">
    <text evidence="1">Essential component of the TIM23 complex, a complex that mediates the translocation of transit peptide-containing proteins across the mitochondrial inner membrane.</text>
</comment>
<proteinExistence type="inferred from homology"/>
<accession>A0A7S3LHB5</accession>
<keyword evidence="1" id="KW-0496">Mitochondrion</keyword>
<dbReference type="EMBL" id="HBIN01002509">
    <property type="protein sequence ID" value="CAE0431325.1"/>
    <property type="molecule type" value="Transcribed_RNA"/>
</dbReference>
<feature type="domain" description="FCP1 homology" evidence="2">
    <location>
        <begin position="2"/>
        <end position="195"/>
    </location>
</feature>
<reference evidence="3" key="1">
    <citation type="submission" date="2021-01" db="EMBL/GenBank/DDBJ databases">
        <authorList>
            <person name="Corre E."/>
            <person name="Pelletier E."/>
            <person name="Niang G."/>
            <person name="Scheremetjew M."/>
            <person name="Finn R."/>
            <person name="Kale V."/>
            <person name="Holt S."/>
            <person name="Cochrane G."/>
            <person name="Meng A."/>
            <person name="Brown T."/>
            <person name="Cohen L."/>
        </authorList>
    </citation>
    <scope>NUCLEOTIDE SEQUENCE</scope>
    <source>
        <strain evidence="3">GSBS06</strain>
    </source>
</reference>
<name>A0A7S3LHB5_9STRA</name>
<organism evidence="3">
    <name type="scientific">Aplanochytrium stocchinoi</name>
    <dbReference type="NCBI Taxonomy" id="215587"/>
    <lineage>
        <taxon>Eukaryota</taxon>
        <taxon>Sar</taxon>
        <taxon>Stramenopiles</taxon>
        <taxon>Bigyra</taxon>
        <taxon>Labyrinthulomycetes</taxon>
        <taxon>Thraustochytrida</taxon>
        <taxon>Thraustochytriidae</taxon>
        <taxon>Aplanochytrium</taxon>
    </lineage>
</organism>
<evidence type="ECO:0000313" key="3">
    <source>
        <dbReference type="EMBL" id="CAE0431325.1"/>
    </source>
</evidence>
<protein>
    <recommendedName>
        <fullName evidence="1">Mitochondrial import inner membrane translocase subunit TIM50</fullName>
    </recommendedName>
</protein>
<sequence length="246" mass="28241">MSTLPPLNLVLDMDELLVHAYKVDARDLESNKISNLVHFKHPKKNVINKFGVKASKTGDTVEVIVDFVKRPGLDEFFEQLAGLNNVSVNIWTNSEPLYADAILDHILPASFRNSAPRYYRKHCKTAKAKSGKDIFYKDVRKFWKKELNRTVIFDDNKNNFVVTPNNGYEAIRWEGVLTKEPEFYMENMLEIIRKLVVEKDVRKAKEKLQEALDDAALEPPMQHERMSVMRGMTKSFFNLGGGGMGM</sequence>
<keyword evidence="1" id="KW-0809">Transit peptide</keyword>
<dbReference type="InterPro" id="IPR023214">
    <property type="entry name" value="HAD_sf"/>
</dbReference>
<dbReference type="SMART" id="SM00577">
    <property type="entry name" value="CPDc"/>
    <property type="match status" value="1"/>
</dbReference>
<dbReference type="PROSITE" id="PS50969">
    <property type="entry name" value="FCP1"/>
    <property type="match status" value="1"/>
</dbReference>
<comment type="subunit">
    <text evidence="1">Component of the TIM23 complex.</text>
</comment>
<dbReference type="AlphaFoldDB" id="A0A7S3LHB5"/>
<evidence type="ECO:0000256" key="1">
    <source>
        <dbReference type="RuleBase" id="RU365079"/>
    </source>
</evidence>
<dbReference type="Gene3D" id="3.40.50.1000">
    <property type="entry name" value="HAD superfamily/HAD-like"/>
    <property type="match status" value="1"/>
</dbReference>
<dbReference type="Pfam" id="PF03031">
    <property type="entry name" value="NIF"/>
    <property type="match status" value="1"/>
</dbReference>
<comment type="subcellular location">
    <subcellularLocation>
        <location evidence="1">Mitochondrion inner membrane</location>
        <topology evidence="1">Single-pass membrane protein</topology>
    </subcellularLocation>
</comment>
<keyword evidence="1" id="KW-0811">Translocation</keyword>
<dbReference type="GO" id="GO:0005744">
    <property type="term" value="C:TIM23 mitochondrial import inner membrane translocase complex"/>
    <property type="evidence" value="ECO:0007669"/>
    <property type="project" value="UniProtKB-UniRule"/>
</dbReference>
<keyword evidence="1" id="KW-0653">Protein transport</keyword>
<keyword evidence="1" id="KW-0813">Transport</keyword>
<evidence type="ECO:0000259" key="2">
    <source>
        <dbReference type="PROSITE" id="PS50969"/>
    </source>
</evidence>
<gene>
    <name evidence="3" type="ORF">ASTO00021_LOCUS1662</name>
</gene>
<dbReference type="SUPFAM" id="SSF56784">
    <property type="entry name" value="HAD-like"/>
    <property type="match status" value="1"/>
</dbReference>
<dbReference type="InterPro" id="IPR036412">
    <property type="entry name" value="HAD-like_sf"/>
</dbReference>
<comment type="similarity">
    <text evidence="1">Belongs to the TIM50 family.</text>
</comment>